<evidence type="ECO:0000313" key="5">
    <source>
        <dbReference type="Proteomes" id="UP000283538"/>
    </source>
</evidence>
<dbReference type="SUPFAM" id="SSF50969">
    <property type="entry name" value="YVTN repeat-like/Quinoprotein amine dehydrogenase"/>
    <property type="match status" value="1"/>
</dbReference>
<dbReference type="InterPro" id="IPR051200">
    <property type="entry name" value="Host-pathogen_enzymatic-act"/>
</dbReference>
<dbReference type="InterPro" id="IPR015943">
    <property type="entry name" value="WD40/YVTN_repeat-like_dom_sf"/>
</dbReference>
<feature type="chain" id="PRO_5044602547" description="YncE family protein" evidence="1">
    <location>
        <begin position="22"/>
        <end position="362"/>
    </location>
</feature>
<keyword evidence="7" id="KW-1185">Reference proteome</keyword>
<reference evidence="4 6" key="3">
    <citation type="journal article" date="2019" name="Science, e1252229">
        <title>Invertible promoters mediate bacterial phase variation, antibiotic resistance, and host adaptation in the gut.</title>
        <authorList>
            <person name="Jiang X."/>
            <person name="Hall A.B."/>
            <person name="Arthur T.D."/>
            <person name="Plichta D.R."/>
            <person name="Covington C.T."/>
            <person name="Poyet M."/>
            <person name="Crothers J."/>
            <person name="Moses P.L."/>
            <person name="Tolonen A.C."/>
            <person name="Vlamakis H."/>
            <person name="Alm E.J."/>
            <person name="Xavier R.J."/>
        </authorList>
    </citation>
    <scope>NUCLEOTIDE SEQUENCE [LARGE SCALE GENOMIC DNA]</scope>
    <source>
        <strain evidence="6">bj_0095</strain>
        <strain evidence="4">Bj_0095</strain>
    </source>
</reference>
<name>A0A414M6D7_9BACE</name>
<keyword evidence="1" id="KW-0732">Signal</keyword>
<evidence type="ECO:0000313" key="3">
    <source>
        <dbReference type="EMBL" id="RHF05282.1"/>
    </source>
</evidence>
<dbReference type="InterPro" id="IPR011044">
    <property type="entry name" value="Quino_amine_DH_bsu"/>
</dbReference>
<proteinExistence type="predicted"/>
<dbReference type="Proteomes" id="UP000291917">
    <property type="component" value="Unassembled WGS sequence"/>
</dbReference>
<evidence type="ECO:0000313" key="6">
    <source>
        <dbReference type="Proteomes" id="UP000291917"/>
    </source>
</evidence>
<dbReference type="PROSITE" id="PS51257">
    <property type="entry name" value="PROKAR_LIPOPROTEIN"/>
    <property type="match status" value="1"/>
</dbReference>
<dbReference type="Gene3D" id="2.130.10.10">
    <property type="entry name" value="YVTN repeat-like/Quinoprotein amine dehydrogenase"/>
    <property type="match status" value="1"/>
</dbReference>
<dbReference type="Proteomes" id="UP000283538">
    <property type="component" value="Unassembled WGS sequence"/>
</dbReference>
<evidence type="ECO:0000256" key="1">
    <source>
        <dbReference type="SAM" id="SignalP"/>
    </source>
</evidence>
<dbReference type="PANTHER" id="PTHR47197">
    <property type="entry name" value="PROTEIN NIRF"/>
    <property type="match status" value="1"/>
</dbReference>
<organism evidence="3 5">
    <name type="scientific">Bacteroides eggerthii</name>
    <dbReference type="NCBI Taxonomy" id="28111"/>
    <lineage>
        <taxon>Bacteria</taxon>
        <taxon>Pseudomonadati</taxon>
        <taxon>Bacteroidota</taxon>
        <taxon>Bacteroidia</taxon>
        <taxon>Bacteroidales</taxon>
        <taxon>Bacteroidaceae</taxon>
        <taxon>Bacteroides</taxon>
    </lineage>
</organism>
<protein>
    <recommendedName>
        <fullName evidence="8">YncE family protein</fullName>
    </recommendedName>
</protein>
<feature type="signal peptide" evidence="1">
    <location>
        <begin position="1"/>
        <end position="21"/>
    </location>
</feature>
<sequence>MKLKEQLRMLVILLAMPLAFVACDNNDDENGAPIVAEKGVFVFNSGNQASGIDGTLSFIDEKTETVSNNVFETTNERKLGSTVQDGVILGNNLYIAVSKSNTIEVVNKNTLVSVVQIVPTPAQGNTPRDIVTDGKYVYVSMYTGVVSRIDPSTNTIDKTVAVGPNPEEMVIVNKSLYVTNSDGNNYNAGYANGKSVSKISLSDFVEEKKIAVGLNPTKITADALGNVLVLCMGDYSATPATVWKINAEDEATSMNIPATIMDIKDNSLYVINAPYGAPSITYTVYNTSSGAVEKENFVSAPVDAPAGIAVHSDGRIFITSYTLVGGFASYKTPGYVSEYSSDGTFVKKYDVGVGAVSMTFLK</sequence>
<dbReference type="AlphaFoldDB" id="A0A414M6D7"/>
<dbReference type="EMBL" id="RCXL01000025">
    <property type="protein sequence ID" value="RYT70828.1"/>
    <property type="molecule type" value="Genomic_DNA"/>
</dbReference>
<comment type="caution">
    <text evidence="3">The sequence shown here is derived from an EMBL/GenBank/DDBJ whole genome shotgun (WGS) entry which is preliminary data.</text>
</comment>
<evidence type="ECO:0008006" key="8">
    <source>
        <dbReference type="Google" id="ProtNLM"/>
    </source>
</evidence>
<dbReference type="EMBL" id="QSLA01000019">
    <property type="protein sequence ID" value="RHF05282.1"/>
    <property type="molecule type" value="Genomic_DNA"/>
</dbReference>
<evidence type="ECO:0000313" key="7">
    <source>
        <dbReference type="Proteomes" id="UP000335496"/>
    </source>
</evidence>
<evidence type="ECO:0000313" key="4">
    <source>
        <dbReference type="EMBL" id="RYT70828.1"/>
    </source>
</evidence>
<reference evidence="2 7" key="2">
    <citation type="journal article" date="2019" name="Nat. Med.">
        <title>A library of human gut bacterial isolates paired with longitudinal multiomics data enables mechanistic microbiome research.</title>
        <authorList>
            <person name="Poyet M."/>
            <person name="Groussin M."/>
            <person name="Gibbons S.M."/>
            <person name="Avila-Pacheco J."/>
            <person name="Jiang X."/>
            <person name="Kearney S.M."/>
            <person name="Perrotta A.R."/>
            <person name="Berdy B."/>
            <person name="Zhao S."/>
            <person name="Lieberman T.D."/>
            <person name="Swanson P.K."/>
            <person name="Smith M."/>
            <person name="Roesemann S."/>
            <person name="Alexander J.E."/>
            <person name="Rich S.A."/>
            <person name="Livny J."/>
            <person name="Vlamakis H."/>
            <person name="Clish C."/>
            <person name="Bullock K."/>
            <person name="Deik A."/>
            <person name="Scott J."/>
            <person name="Pierce K.A."/>
            <person name="Xavier R.J."/>
            <person name="Alm E.J."/>
        </authorList>
    </citation>
    <scope>NUCLEOTIDE SEQUENCE [LARGE SCALE GENOMIC DNA]</scope>
    <source>
        <strain evidence="2 7">BIOML-A1</strain>
    </source>
</reference>
<accession>A0A414M6D7</accession>
<dbReference type="Proteomes" id="UP000335496">
    <property type="component" value="Unassembled WGS sequence"/>
</dbReference>
<dbReference type="PANTHER" id="PTHR47197:SF3">
    <property type="entry name" value="DIHYDRO-HEME D1 DEHYDROGENASE"/>
    <property type="match status" value="1"/>
</dbReference>
<dbReference type="RefSeq" id="WP_004292873.1">
    <property type="nucleotide sequence ID" value="NZ_DAWCJA010000103.1"/>
</dbReference>
<reference evidence="3 5" key="1">
    <citation type="submission" date="2018-08" db="EMBL/GenBank/DDBJ databases">
        <title>A genome reference for cultivated species of the human gut microbiota.</title>
        <authorList>
            <person name="Zou Y."/>
            <person name="Xue W."/>
            <person name="Luo G."/>
        </authorList>
    </citation>
    <scope>NUCLEOTIDE SEQUENCE [LARGE SCALE GENOMIC DNA]</scope>
    <source>
        <strain evidence="3 5">AM26-26AC</strain>
    </source>
</reference>
<evidence type="ECO:0000313" key="2">
    <source>
        <dbReference type="EMBL" id="KAA5271490.1"/>
    </source>
</evidence>
<dbReference type="EMBL" id="VVZX01000023">
    <property type="protein sequence ID" value="KAA5271490.1"/>
    <property type="molecule type" value="Genomic_DNA"/>
</dbReference>
<gene>
    <name evidence="3" type="ORF">DW701_14510</name>
    <name evidence="4" type="ORF">EAJ03_14645</name>
    <name evidence="2" type="ORF">F2Z23_14850</name>
</gene>
<dbReference type="Pfam" id="PF16819">
    <property type="entry name" value="DUF5074"/>
    <property type="match status" value="1"/>
</dbReference>
<dbReference type="InterPro" id="IPR031815">
    <property type="entry name" value="DUF5074"/>
</dbReference>